<dbReference type="GO" id="GO:0071555">
    <property type="term" value="P:cell wall organization"/>
    <property type="evidence" value="ECO:0007669"/>
    <property type="project" value="UniProtKB-KW"/>
</dbReference>
<dbReference type="GO" id="GO:0005886">
    <property type="term" value="C:plasma membrane"/>
    <property type="evidence" value="ECO:0007669"/>
    <property type="project" value="UniProtKB-SubCell"/>
</dbReference>
<organism evidence="21 22">
    <name type="scientific">Rhizopus stolonifer</name>
    <name type="common">Rhizopus nigricans</name>
    <dbReference type="NCBI Taxonomy" id="4846"/>
    <lineage>
        <taxon>Eukaryota</taxon>
        <taxon>Fungi</taxon>
        <taxon>Fungi incertae sedis</taxon>
        <taxon>Mucoromycota</taxon>
        <taxon>Mucoromycotina</taxon>
        <taxon>Mucoromycetes</taxon>
        <taxon>Mucorales</taxon>
        <taxon>Mucorineae</taxon>
        <taxon>Rhizopodaceae</taxon>
        <taxon>Rhizopus</taxon>
    </lineage>
</organism>
<dbReference type="OrthoDB" id="77201at2759"/>
<evidence type="ECO:0000256" key="3">
    <source>
        <dbReference type="ARBA" id="ARBA00004401"/>
    </source>
</evidence>
<keyword evidence="9 20" id="KW-0732">Signal</keyword>
<accession>A0A367K7S2</accession>
<dbReference type="EMBL" id="PJQM01002091">
    <property type="protein sequence ID" value="RCH98225.1"/>
    <property type="molecule type" value="Genomic_DNA"/>
</dbReference>
<dbReference type="AlphaFoldDB" id="A0A367K7S2"/>
<dbReference type="InterPro" id="IPR050732">
    <property type="entry name" value="Beta-glucan_modifiers"/>
</dbReference>
<dbReference type="GO" id="GO:0042973">
    <property type="term" value="F:glucan endo-1,3-beta-D-glucosidase activity"/>
    <property type="evidence" value="ECO:0007669"/>
    <property type="project" value="UniProtKB-EC"/>
</dbReference>
<gene>
    <name evidence="21" type="primary">BGL2_1</name>
    <name evidence="21" type="ORF">CU098_005473</name>
</gene>
<comment type="similarity">
    <text evidence="4 19">Belongs to the glycosyl hydrolase 17 family.</text>
</comment>
<dbReference type="GO" id="GO:0005576">
    <property type="term" value="C:extracellular region"/>
    <property type="evidence" value="ECO:0007669"/>
    <property type="project" value="TreeGrafter"/>
</dbReference>
<keyword evidence="8" id="KW-0964">Secreted</keyword>
<evidence type="ECO:0000256" key="2">
    <source>
        <dbReference type="ARBA" id="ARBA00004191"/>
    </source>
</evidence>
<comment type="subcellular location">
    <subcellularLocation>
        <location evidence="3">Cell membrane</location>
        <topology evidence="3">Single-pass type II membrane protein</topology>
    </subcellularLocation>
    <subcellularLocation>
        <location evidence="2">Secreted</location>
        <location evidence="2">Cell wall</location>
    </subcellularLocation>
</comment>
<evidence type="ECO:0000256" key="14">
    <source>
        <dbReference type="ARBA" id="ARBA00023316"/>
    </source>
</evidence>
<evidence type="ECO:0000313" key="21">
    <source>
        <dbReference type="EMBL" id="RCH98225.1"/>
    </source>
</evidence>
<keyword evidence="22" id="KW-1185">Reference proteome</keyword>
<evidence type="ECO:0000256" key="9">
    <source>
        <dbReference type="ARBA" id="ARBA00022729"/>
    </source>
</evidence>
<dbReference type="InterPro" id="IPR017853">
    <property type="entry name" value="GH"/>
</dbReference>
<dbReference type="GO" id="GO:0009986">
    <property type="term" value="C:cell surface"/>
    <property type="evidence" value="ECO:0007669"/>
    <property type="project" value="TreeGrafter"/>
</dbReference>
<evidence type="ECO:0000256" key="1">
    <source>
        <dbReference type="ARBA" id="ARBA00000382"/>
    </source>
</evidence>
<dbReference type="GO" id="GO:0000272">
    <property type="term" value="P:polysaccharide catabolic process"/>
    <property type="evidence" value="ECO:0007669"/>
    <property type="project" value="UniProtKB-KW"/>
</dbReference>
<feature type="signal peptide" evidence="20">
    <location>
        <begin position="1"/>
        <end position="19"/>
    </location>
</feature>
<dbReference type="InterPro" id="IPR000490">
    <property type="entry name" value="Glyco_hydro_17"/>
</dbReference>
<comment type="catalytic activity">
    <reaction evidence="1">
        <text>Hydrolysis of (1-&gt;3)-beta-D-glucosidic linkages in (1-&gt;3)-beta-D-glucans.</text>
        <dbReference type="EC" id="3.2.1.39"/>
    </reaction>
</comment>
<dbReference type="STRING" id="4846.A0A367K7S2"/>
<comment type="caution">
    <text evidence="21">The sequence shown here is derived from an EMBL/GenBank/DDBJ whole genome shotgun (WGS) entry which is preliminary data.</text>
</comment>
<dbReference type="Pfam" id="PF00332">
    <property type="entry name" value="Glyco_hydro_17"/>
    <property type="match status" value="2"/>
</dbReference>
<feature type="chain" id="PRO_5017058669" description="glucan endo-1,3-beta-D-glucosidase" evidence="20">
    <location>
        <begin position="20"/>
        <end position="289"/>
    </location>
</feature>
<dbReference type="Gene3D" id="3.20.20.80">
    <property type="entry name" value="Glycosidases"/>
    <property type="match status" value="2"/>
</dbReference>
<evidence type="ECO:0000256" key="15">
    <source>
        <dbReference type="ARBA" id="ARBA00023326"/>
    </source>
</evidence>
<evidence type="ECO:0000256" key="8">
    <source>
        <dbReference type="ARBA" id="ARBA00022525"/>
    </source>
</evidence>
<keyword evidence="11" id="KW-0472">Membrane</keyword>
<evidence type="ECO:0000313" key="22">
    <source>
        <dbReference type="Proteomes" id="UP000253551"/>
    </source>
</evidence>
<dbReference type="EC" id="3.2.1.39" evidence="5"/>
<evidence type="ECO:0000256" key="12">
    <source>
        <dbReference type="ARBA" id="ARBA00023180"/>
    </source>
</evidence>
<evidence type="ECO:0000256" key="18">
    <source>
        <dbReference type="ARBA" id="ARBA00043078"/>
    </source>
</evidence>
<evidence type="ECO:0000256" key="20">
    <source>
        <dbReference type="SAM" id="SignalP"/>
    </source>
</evidence>
<dbReference type="Proteomes" id="UP000253551">
    <property type="component" value="Unassembled WGS sequence"/>
</dbReference>
<dbReference type="PANTHER" id="PTHR16631">
    <property type="entry name" value="GLUCAN 1,3-BETA-GLUCOSIDASE"/>
    <property type="match status" value="1"/>
</dbReference>
<dbReference type="GO" id="GO:0009277">
    <property type="term" value="C:fungal-type cell wall"/>
    <property type="evidence" value="ECO:0007669"/>
    <property type="project" value="TreeGrafter"/>
</dbReference>
<evidence type="ECO:0000256" key="10">
    <source>
        <dbReference type="ARBA" id="ARBA00022801"/>
    </source>
</evidence>
<protein>
    <recommendedName>
        <fullName evidence="5">glucan endo-1,3-beta-D-glucosidase</fullName>
        <ecNumber evidence="5">3.2.1.39</ecNumber>
    </recommendedName>
    <alternativeName>
        <fullName evidence="18">Endo-1,3-beta-glucanase btgC</fullName>
    </alternativeName>
    <alternativeName>
        <fullName evidence="17">Laminarinase btgC</fullName>
    </alternativeName>
</protein>
<keyword evidence="10 21" id="KW-0378">Hydrolase</keyword>
<dbReference type="PANTHER" id="PTHR16631:SF17">
    <property type="entry name" value="GLUCAN ENDO-1,3-BETA-GLUCOSIDASE BTGC"/>
    <property type="match status" value="1"/>
</dbReference>
<evidence type="ECO:0000256" key="6">
    <source>
        <dbReference type="ARBA" id="ARBA00022475"/>
    </source>
</evidence>
<keyword evidence="6" id="KW-1003">Cell membrane</keyword>
<evidence type="ECO:0000256" key="16">
    <source>
        <dbReference type="ARBA" id="ARBA00037649"/>
    </source>
</evidence>
<reference evidence="21 22" key="1">
    <citation type="journal article" date="2018" name="G3 (Bethesda)">
        <title>Phylogenetic and Phylogenomic Definition of Rhizopus Species.</title>
        <authorList>
            <person name="Gryganskyi A.P."/>
            <person name="Golan J."/>
            <person name="Dolatabadi S."/>
            <person name="Mondo S."/>
            <person name="Robb S."/>
            <person name="Idnurm A."/>
            <person name="Muszewska A."/>
            <person name="Steczkiewicz K."/>
            <person name="Masonjones S."/>
            <person name="Liao H.L."/>
            <person name="Gajdeczka M.T."/>
            <person name="Anike F."/>
            <person name="Vuek A."/>
            <person name="Anishchenko I.M."/>
            <person name="Voigt K."/>
            <person name="de Hoog G.S."/>
            <person name="Smith M.E."/>
            <person name="Heitman J."/>
            <person name="Vilgalys R."/>
            <person name="Stajich J.E."/>
        </authorList>
    </citation>
    <scope>NUCLEOTIDE SEQUENCE [LARGE SCALE GENOMIC DNA]</scope>
    <source>
        <strain evidence="21 22">LSU 92-RS-03</strain>
    </source>
</reference>
<evidence type="ECO:0000256" key="4">
    <source>
        <dbReference type="ARBA" id="ARBA00008773"/>
    </source>
</evidence>
<evidence type="ECO:0000256" key="7">
    <source>
        <dbReference type="ARBA" id="ARBA00022512"/>
    </source>
</evidence>
<keyword evidence="12" id="KW-0325">Glycoprotein</keyword>
<sequence>MKSTCLILFLSGLLSHAIASPKPFYGLNYGINRNDCPNLETVRSDFRALSKYTNTIRIYSLKDCNMGQTALQAAQENNLRLYLGMWVDKTDSFDLEYVALNRLVSSSQNLNSVEAIIVGSEVLYRNDSSSEELSKQIKKVKTLVKPKGIKVTTSEVYYKFTPAVVDTIDFLMMNAFIYWEGEQIEGAANKLYEHFISAKELSKGKTVRISETGWPEKGDTFKNSIPSPENQKTFLLTTLCKAKQYNMDIIWFSAIDEPYKSGVESHFGLLNLNRQLKSFLNFNQLMNPC</sequence>
<keyword evidence="13" id="KW-0119">Carbohydrate metabolism</keyword>
<evidence type="ECO:0000256" key="11">
    <source>
        <dbReference type="ARBA" id="ARBA00023136"/>
    </source>
</evidence>
<evidence type="ECO:0000256" key="5">
    <source>
        <dbReference type="ARBA" id="ARBA00012780"/>
    </source>
</evidence>
<evidence type="ECO:0000256" key="17">
    <source>
        <dbReference type="ARBA" id="ARBA00042373"/>
    </source>
</evidence>
<proteinExistence type="inferred from homology"/>
<keyword evidence="14" id="KW-0961">Cell wall biogenesis/degradation</keyword>
<name>A0A367K7S2_RHIST</name>
<evidence type="ECO:0000256" key="13">
    <source>
        <dbReference type="ARBA" id="ARBA00023277"/>
    </source>
</evidence>
<keyword evidence="7" id="KW-0134">Cell wall</keyword>
<evidence type="ECO:0000256" key="19">
    <source>
        <dbReference type="RuleBase" id="RU004335"/>
    </source>
</evidence>
<comment type="function">
    <text evidence="16">Glucanases play a role in cell expansion during growth, in cell-cell fusion during mating, and in spore release during sporulation. This enzyme may be involved in beta-glucan degradation. Active on laminarin and lichenan.</text>
</comment>
<keyword evidence="15" id="KW-0624">Polysaccharide degradation</keyword>
<dbReference type="SUPFAM" id="SSF51445">
    <property type="entry name" value="(Trans)glycosidases"/>
    <property type="match status" value="1"/>
</dbReference>